<accession>A0A8S1RPK1</accession>
<proteinExistence type="predicted"/>
<feature type="compositionally biased region" description="Polar residues" evidence="1">
    <location>
        <begin position="192"/>
        <end position="208"/>
    </location>
</feature>
<keyword evidence="3" id="KW-1185">Reference proteome</keyword>
<organism evidence="2 3">
    <name type="scientific">Paramecium sonneborni</name>
    <dbReference type="NCBI Taxonomy" id="65129"/>
    <lineage>
        <taxon>Eukaryota</taxon>
        <taxon>Sar</taxon>
        <taxon>Alveolata</taxon>
        <taxon>Ciliophora</taxon>
        <taxon>Intramacronucleata</taxon>
        <taxon>Oligohymenophorea</taxon>
        <taxon>Peniculida</taxon>
        <taxon>Parameciidae</taxon>
        <taxon>Paramecium</taxon>
    </lineage>
</organism>
<comment type="caution">
    <text evidence="2">The sequence shown here is derived from an EMBL/GenBank/DDBJ whole genome shotgun (WGS) entry which is preliminary data.</text>
</comment>
<dbReference type="Proteomes" id="UP000692954">
    <property type="component" value="Unassembled WGS sequence"/>
</dbReference>
<protein>
    <submittedName>
        <fullName evidence="2">Uncharacterized protein</fullName>
    </submittedName>
</protein>
<sequence length="208" mass="24643">MDPGTFDLQIIHQYFEDLTEAIEFMRELESQNDQEKRQVSAGVHRAEASPNTQQMLQEVKLVSKYCIQIYYNQIRQNYQQKIDMIKNENNKPNYLGNQLNMQNIAYNYNIQEQQQQEQEKDGKKIKKEVKKQSQILSSQQRDRFLDSKNRIYNKEMIENLYIFHEYHNLGDSNCNNVQGANPMSPKQVPQEFLTNQPSSNPQLTTDKK</sequence>
<gene>
    <name evidence="2" type="ORF">PSON_ATCC_30995.1.T2070031</name>
</gene>
<dbReference type="EMBL" id="CAJJDN010000207">
    <property type="protein sequence ID" value="CAD8129110.1"/>
    <property type="molecule type" value="Genomic_DNA"/>
</dbReference>
<evidence type="ECO:0000313" key="2">
    <source>
        <dbReference type="EMBL" id="CAD8129110.1"/>
    </source>
</evidence>
<evidence type="ECO:0000313" key="3">
    <source>
        <dbReference type="Proteomes" id="UP000692954"/>
    </source>
</evidence>
<name>A0A8S1RPK1_9CILI</name>
<dbReference type="AlphaFoldDB" id="A0A8S1RPK1"/>
<evidence type="ECO:0000256" key="1">
    <source>
        <dbReference type="SAM" id="MobiDB-lite"/>
    </source>
</evidence>
<feature type="region of interest" description="Disordered" evidence="1">
    <location>
        <begin position="176"/>
        <end position="208"/>
    </location>
</feature>
<reference evidence="2" key="1">
    <citation type="submission" date="2021-01" db="EMBL/GenBank/DDBJ databases">
        <authorList>
            <consortium name="Genoscope - CEA"/>
            <person name="William W."/>
        </authorList>
    </citation>
    <scope>NUCLEOTIDE SEQUENCE</scope>
</reference>